<dbReference type="Gene3D" id="3.40.109.10">
    <property type="entry name" value="NADH Oxidase"/>
    <property type="match status" value="1"/>
</dbReference>
<evidence type="ECO:0000259" key="8">
    <source>
        <dbReference type="Pfam" id="PF00881"/>
    </source>
</evidence>
<reference evidence="9" key="1">
    <citation type="submission" date="2021-10" db="EMBL/GenBank/DDBJ databases">
        <authorList>
            <person name="Lyu M."/>
            <person name="Wang X."/>
            <person name="Meng X."/>
            <person name="Xu K."/>
        </authorList>
    </citation>
    <scope>NUCLEOTIDE SEQUENCE</scope>
    <source>
        <strain evidence="9">A6</strain>
    </source>
</reference>
<evidence type="ECO:0000313" key="9">
    <source>
        <dbReference type="EMBL" id="MCC8364424.1"/>
    </source>
</evidence>
<dbReference type="InterPro" id="IPR050461">
    <property type="entry name" value="Nitroreductase_HadB/RutE"/>
</dbReference>
<name>A0ABS8JLE7_9GAMM</name>
<comment type="cofactor">
    <cofactor evidence="6">
        <name>FMN</name>
        <dbReference type="ChEBI" id="CHEBI:58210"/>
    </cofactor>
</comment>
<dbReference type="SUPFAM" id="SSF55469">
    <property type="entry name" value="FMN-dependent nitroreductase-like"/>
    <property type="match status" value="1"/>
</dbReference>
<keyword evidence="1 6" id="KW-0285">Flavoprotein</keyword>
<dbReference type="Proteomes" id="UP001165293">
    <property type="component" value="Unassembled WGS sequence"/>
</dbReference>
<feature type="region of interest" description="Disordered" evidence="7">
    <location>
        <begin position="1"/>
        <end position="20"/>
    </location>
</feature>
<evidence type="ECO:0000256" key="1">
    <source>
        <dbReference type="ARBA" id="ARBA00022630"/>
    </source>
</evidence>
<feature type="domain" description="Nitroreductase" evidence="8">
    <location>
        <begin position="41"/>
        <end position="187"/>
    </location>
</feature>
<gene>
    <name evidence="9" type="ORF">LK996_15235</name>
</gene>
<dbReference type="EMBL" id="JAJGAK010000004">
    <property type="protein sequence ID" value="MCC8364424.1"/>
    <property type="molecule type" value="Genomic_DNA"/>
</dbReference>
<dbReference type="PANTHER" id="PTHR43543:SF1">
    <property type="entry name" value="MALONIC SEMIALDEHYDE REDUCTASE RUTE-RELATED"/>
    <property type="match status" value="1"/>
</dbReference>
<organism evidence="9 10">
    <name type="scientific">Noviluteimonas lactosilytica</name>
    <dbReference type="NCBI Taxonomy" id="2888523"/>
    <lineage>
        <taxon>Bacteria</taxon>
        <taxon>Pseudomonadati</taxon>
        <taxon>Pseudomonadota</taxon>
        <taxon>Gammaproteobacteria</taxon>
        <taxon>Lysobacterales</taxon>
        <taxon>Lysobacteraceae</taxon>
        <taxon>Noviluteimonas</taxon>
    </lineage>
</organism>
<comment type="similarity">
    <text evidence="6">Belongs to the nitroreductase family. HadB/RutE subfamily.</text>
</comment>
<evidence type="ECO:0000256" key="5">
    <source>
        <dbReference type="ARBA" id="ARBA00023027"/>
    </source>
</evidence>
<keyword evidence="5 6" id="KW-0520">NAD</keyword>
<dbReference type="NCBIfam" id="NF003768">
    <property type="entry name" value="PRK05365.1"/>
    <property type="match status" value="1"/>
</dbReference>
<accession>A0ABS8JLE7</accession>
<keyword evidence="4 6" id="KW-0560">Oxidoreductase</keyword>
<dbReference type="InterPro" id="IPR000415">
    <property type="entry name" value="Nitroreductase-like"/>
</dbReference>
<sequence length="210" mass="23177">MPASNPQDQHDGDAFKPTLPDASLDQLFRQARTYNRFTGEVDDATLHRLYDLLKWGPTTSNSCPARFVFVRSPEAKAKLGPALDEGNYKKTMAAPCTAIVAYDIAFYEKVPVLFPHTDARGWFDTKPEPDLRTIALRNGSLQGAYLLLAARSIGLDCGPMSGFDNAKVDAAFFPGTSWRSNFLVNLGKGDPASIFPRSPRLNFDEACRID</sequence>
<dbReference type="PANTHER" id="PTHR43543">
    <property type="entry name" value="MALONIC SEMIALDEHYDE REDUCTASE RUTE-RELATED"/>
    <property type="match status" value="1"/>
</dbReference>
<evidence type="ECO:0000313" key="10">
    <source>
        <dbReference type="Proteomes" id="UP001165293"/>
    </source>
</evidence>
<evidence type="ECO:0000256" key="4">
    <source>
        <dbReference type="ARBA" id="ARBA00023002"/>
    </source>
</evidence>
<evidence type="ECO:0000256" key="6">
    <source>
        <dbReference type="HAMAP-Rule" id="MF_01204"/>
    </source>
</evidence>
<protein>
    <recommendedName>
        <fullName evidence="6">Putative NADH dehydrogenase/NAD(P)H nitroreductase LK996_15235</fullName>
        <ecNumber evidence="6">1.-.-.-</ecNumber>
    </recommendedName>
</protein>
<proteinExistence type="inferred from homology"/>
<keyword evidence="2 6" id="KW-0288">FMN</keyword>
<dbReference type="GO" id="GO:0035527">
    <property type="term" value="F:3-hydroxypropionate dehydrogenase (NADP+) activity"/>
    <property type="evidence" value="ECO:0007669"/>
    <property type="project" value="UniProtKB-EC"/>
</dbReference>
<evidence type="ECO:0000256" key="3">
    <source>
        <dbReference type="ARBA" id="ARBA00022857"/>
    </source>
</evidence>
<dbReference type="HAMAP" id="MF_01204">
    <property type="entry name" value="Oxidoreductase_RutE_HadB"/>
    <property type="match status" value="1"/>
</dbReference>
<dbReference type="EC" id="1.-.-.-" evidence="6"/>
<evidence type="ECO:0000256" key="2">
    <source>
        <dbReference type="ARBA" id="ARBA00022643"/>
    </source>
</evidence>
<dbReference type="InterPro" id="IPR029479">
    <property type="entry name" value="Nitroreductase"/>
</dbReference>
<dbReference type="Pfam" id="PF00881">
    <property type="entry name" value="Nitroreductase"/>
    <property type="match status" value="1"/>
</dbReference>
<dbReference type="CDD" id="cd02148">
    <property type="entry name" value="RutE-like"/>
    <property type="match status" value="1"/>
</dbReference>
<dbReference type="RefSeq" id="WP_230528214.1">
    <property type="nucleotide sequence ID" value="NZ_JAJGAK010000004.1"/>
</dbReference>
<evidence type="ECO:0000256" key="7">
    <source>
        <dbReference type="SAM" id="MobiDB-lite"/>
    </source>
</evidence>
<keyword evidence="3 6" id="KW-0521">NADP</keyword>
<comment type="caution">
    <text evidence="9">The sequence shown here is derived from an EMBL/GenBank/DDBJ whole genome shotgun (WGS) entry which is preliminary data.</text>
</comment>
<keyword evidence="10" id="KW-1185">Reference proteome</keyword>
<dbReference type="InterPro" id="IPR023936">
    <property type="entry name" value="RutE-like"/>
</dbReference>